<dbReference type="OrthoDB" id="1097811at2"/>
<dbReference type="NCBIfam" id="TIGR01764">
    <property type="entry name" value="excise"/>
    <property type="match status" value="1"/>
</dbReference>
<dbReference type="Proteomes" id="UP000315010">
    <property type="component" value="Unassembled WGS sequence"/>
</dbReference>
<dbReference type="SUPFAM" id="SSF46955">
    <property type="entry name" value="Putative DNA-binding domain"/>
    <property type="match status" value="1"/>
</dbReference>
<accession>A0A5C5YVP3</accession>
<dbReference type="GO" id="GO:0003677">
    <property type="term" value="F:DNA binding"/>
    <property type="evidence" value="ECO:0007669"/>
    <property type="project" value="InterPro"/>
</dbReference>
<feature type="domain" description="Helix-turn-helix" evidence="1">
    <location>
        <begin position="37"/>
        <end position="77"/>
    </location>
</feature>
<evidence type="ECO:0000313" key="3">
    <source>
        <dbReference type="Proteomes" id="UP000315010"/>
    </source>
</evidence>
<dbReference type="InterPro" id="IPR009061">
    <property type="entry name" value="DNA-bd_dom_put_sf"/>
</dbReference>
<comment type="caution">
    <text evidence="2">The sequence shown here is derived from an EMBL/GenBank/DDBJ whole genome shotgun (WGS) entry which is preliminary data.</text>
</comment>
<evidence type="ECO:0000313" key="2">
    <source>
        <dbReference type="EMBL" id="TWT79122.1"/>
    </source>
</evidence>
<keyword evidence="3" id="KW-1185">Reference proteome</keyword>
<protein>
    <submittedName>
        <fullName evidence="2">Helix-turn-helix domain protein</fullName>
    </submittedName>
</protein>
<dbReference type="InterPro" id="IPR041657">
    <property type="entry name" value="HTH_17"/>
</dbReference>
<name>A0A5C5YVP3_9BACT</name>
<dbReference type="AlphaFoldDB" id="A0A5C5YVP3"/>
<dbReference type="Pfam" id="PF12728">
    <property type="entry name" value="HTH_17"/>
    <property type="match status" value="1"/>
</dbReference>
<proteinExistence type="predicted"/>
<gene>
    <name evidence="2" type="ORF">CA13_05200</name>
</gene>
<organism evidence="2 3">
    <name type="scientific">Novipirellula herctigrandis</name>
    <dbReference type="NCBI Taxonomy" id="2527986"/>
    <lineage>
        <taxon>Bacteria</taxon>
        <taxon>Pseudomonadati</taxon>
        <taxon>Planctomycetota</taxon>
        <taxon>Planctomycetia</taxon>
        <taxon>Pirellulales</taxon>
        <taxon>Pirellulaceae</taxon>
        <taxon>Novipirellula</taxon>
    </lineage>
</organism>
<dbReference type="InterPro" id="IPR010093">
    <property type="entry name" value="SinI_DNA-bd"/>
</dbReference>
<reference evidence="2 3" key="1">
    <citation type="submission" date="2019-02" db="EMBL/GenBank/DDBJ databases">
        <title>Deep-cultivation of Planctomycetes and their phenomic and genomic characterization uncovers novel biology.</title>
        <authorList>
            <person name="Wiegand S."/>
            <person name="Jogler M."/>
            <person name="Boedeker C."/>
            <person name="Pinto D."/>
            <person name="Vollmers J."/>
            <person name="Rivas-Marin E."/>
            <person name="Kohn T."/>
            <person name="Peeters S.H."/>
            <person name="Heuer A."/>
            <person name="Rast P."/>
            <person name="Oberbeckmann S."/>
            <person name="Bunk B."/>
            <person name="Jeske O."/>
            <person name="Meyerdierks A."/>
            <person name="Storesund J.E."/>
            <person name="Kallscheuer N."/>
            <person name="Luecker S."/>
            <person name="Lage O.M."/>
            <person name="Pohl T."/>
            <person name="Merkel B.J."/>
            <person name="Hornburger P."/>
            <person name="Mueller R.-W."/>
            <person name="Bruemmer F."/>
            <person name="Labrenz M."/>
            <person name="Spormann A.M."/>
            <person name="Op Den Camp H."/>
            <person name="Overmann J."/>
            <person name="Amann R."/>
            <person name="Jetten M.S.M."/>
            <person name="Mascher T."/>
            <person name="Medema M.H."/>
            <person name="Devos D.P."/>
            <person name="Kaster A.-K."/>
            <person name="Ovreas L."/>
            <person name="Rohde M."/>
            <person name="Galperin M.Y."/>
            <person name="Jogler C."/>
        </authorList>
    </citation>
    <scope>NUCLEOTIDE SEQUENCE [LARGE SCALE GENOMIC DNA]</scope>
    <source>
        <strain evidence="2 3">CA13</strain>
    </source>
</reference>
<dbReference type="RefSeq" id="WP_146394404.1">
    <property type="nucleotide sequence ID" value="NZ_SJPJ01000001.1"/>
</dbReference>
<evidence type="ECO:0000259" key="1">
    <source>
        <dbReference type="Pfam" id="PF12728"/>
    </source>
</evidence>
<dbReference type="EMBL" id="SJPJ01000001">
    <property type="protein sequence ID" value="TWT79122.1"/>
    <property type="molecule type" value="Genomic_DNA"/>
</dbReference>
<sequence length="87" mass="9404">MLTPVEIDLLADALANRVAERLSGSFDPESLIDVHGAADLLGCSVPTVERLTRSGELPSVKVGRLRRYHRGELLKRVSKKGGADHGE</sequence>